<evidence type="ECO:0000256" key="1">
    <source>
        <dbReference type="SAM" id="Phobius"/>
    </source>
</evidence>
<keyword evidence="3" id="KW-1185">Reference proteome</keyword>
<proteinExistence type="predicted"/>
<keyword evidence="1" id="KW-1133">Transmembrane helix</keyword>
<gene>
    <name evidence="2" type="ORF">RT717_18805</name>
</gene>
<sequence>MKKNINIIKVVILGMLLIVSAAWISLPGEEPSAGSDDLAATTKRYLYVATPGIRDYLGYGGHGILVFDMDNNHRFVKRIPMKGYHKDGTPSNVKGVAVSLATNSIYVSTLETLQRIDITSEKVVWEIPFEGGCDRMSISPDGKTMYLPSLEKDFWNVVDCASGEIKSKIQVFTRAHNTIIGMSGSKAYLADIGTPFLNIADTKTHTLVSKVGPFGGGIRPFTVNSDESLVFVNVNELLGFEVGDLKTGEKLARVTVEGWEKGPVRRHSCPSHGIGLTPDEKEIWVSDGHNMRMHIFENKPPYKQLTTIPLQDMPGWVTFSLDGKYAYPSSGEVIDVKTRKIVTLLTDEDNNYVASEKMVEIQFVDNKAVKIGDQFGLGRAPH</sequence>
<feature type="transmembrane region" description="Helical" evidence="1">
    <location>
        <begin position="7"/>
        <end position="26"/>
    </location>
</feature>
<dbReference type="PANTHER" id="PTHR47197">
    <property type="entry name" value="PROTEIN NIRF"/>
    <property type="match status" value="1"/>
</dbReference>
<dbReference type="InterPro" id="IPR011044">
    <property type="entry name" value="Quino_amine_DH_bsu"/>
</dbReference>
<evidence type="ECO:0008006" key="4">
    <source>
        <dbReference type="Google" id="ProtNLM"/>
    </source>
</evidence>
<dbReference type="PANTHER" id="PTHR47197:SF3">
    <property type="entry name" value="DIHYDRO-HEME D1 DEHYDROGENASE"/>
    <property type="match status" value="1"/>
</dbReference>
<dbReference type="EMBL" id="CP136051">
    <property type="protein sequence ID" value="WOK05136.1"/>
    <property type="molecule type" value="Genomic_DNA"/>
</dbReference>
<dbReference type="Gene3D" id="2.130.10.10">
    <property type="entry name" value="YVTN repeat-like/Quinoprotein amine dehydrogenase"/>
    <property type="match status" value="1"/>
</dbReference>
<organism evidence="2 3">
    <name type="scientific">Imperialibacter roseus</name>
    <dbReference type="NCBI Taxonomy" id="1324217"/>
    <lineage>
        <taxon>Bacteria</taxon>
        <taxon>Pseudomonadati</taxon>
        <taxon>Bacteroidota</taxon>
        <taxon>Cytophagia</taxon>
        <taxon>Cytophagales</taxon>
        <taxon>Flammeovirgaceae</taxon>
        <taxon>Imperialibacter</taxon>
    </lineage>
</organism>
<dbReference type="InterPro" id="IPR015943">
    <property type="entry name" value="WD40/YVTN_repeat-like_dom_sf"/>
</dbReference>
<protein>
    <recommendedName>
        <fullName evidence="4">DNA-binding beta-propeller fold protein YncE</fullName>
    </recommendedName>
</protein>
<keyword evidence="1" id="KW-0812">Transmembrane</keyword>
<reference evidence="2 3" key="1">
    <citation type="journal article" date="2023" name="Microbiol. Resour. Announc.">
        <title>Complete Genome Sequence of Imperialibacter roseus strain P4T.</title>
        <authorList>
            <person name="Tizabi D.R."/>
            <person name="Bachvaroff T."/>
            <person name="Hill R.T."/>
        </authorList>
    </citation>
    <scope>NUCLEOTIDE SEQUENCE [LARGE SCALE GENOMIC DNA]</scope>
    <source>
        <strain evidence="2 3">P4T</strain>
    </source>
</reference>
<evidence type="ECO:0000313" key="3">
    <source>
        <dbReference type="Proteomes" id="UP001302349"/>
    </source>
</evidence>
<evidence type="ECO:0000313" key="2">
    <source>
        <dbReference type="EMBL" id="WOK05136.1"/>
    </source>
</evidence>
<name>A0ABZ0IN12_9BACT</name>
<dbReference type="RefSeq" id="WP_317487928.1">
    <property type="nucleotide sequence ID" value="NZ_CP136051.1"/>
</dbReference>
<dbReference type="InterPro" id="IPR051200">
    <property type="entry name" value="Host-pathogen_enzymatic-act"/>
</dbReference>
<dbReference type="SUPFAM" id="SSF50969">
    <property type="entry name" value="YVTN repeat-like/Quinoprotein amine dehydrogenase"/>
    <property type="match status" value="1"/>
</dbReference>
<keyword evidence="1" id="KW-0472">Membrane</keyword>
<accession>A0ABZ0IN12</accession>
<dbReference type="Proteomes" id="UP001302349">
    <property type="component" value="Chromosome"/>
</dbReference>